<protein>
    <submittedName>
        <fullName evidence="2">DUF4166 domain-containing protein</fullName>
    </submittedName>
</protein>
<comment type="caution">
    <text evidence="2">The sequence shown here is derived from an EMBL/GenBank/DDBJ whole genome shotgun (WGS) entry which is preliminary data.</text>
</comment>
<organism evidence="2 3">
    <name type="scientific">Salibacterium lacus</name>
    <dbReference type="NCBI Taxonomy" id="1898109"/>
    <lineage>
        <taxon>Bacteria</taxon>
        <taxon>Bacillati</taxon>
        <taxon>Bacillota</taxon>
        <taxon>Bacilli</taxon>
        <taxon>Bacillales</taxon>
        <taxon>Bacillaceae</taxon>
    </lineage>
</organism>
<evidence type="ECO:0000259" key="1">
    <source>
        <dbReference type="Pfam" id="PF13761"/>
    </source>
</evidence>
<name>A0ABW5T3V2_9BACI</name>
<evidence type="ECO:0000313" key="3">
    <source>
        <dbReference type="Proteomes" id="UP001597520"/>
    </source>
</evidence>
<dbReference type="Proteomes" id="UP001597520">
    <property type="component" value="Unassembled WGS sequence"/>
</dbReference>
<feature type="domain" description="DUF4166" evidence="1">
    <location>
        <begin position="15"/>
        <end position="198"/>
    </location>
</feature>
<reference evidence="3" key="1">
    <citation type="journal article" date="2019" name="Int. J. Syst. Evol. Microbiol.">
        <title>The Global Catalogue of Microorganisms (GCM) 10K type strain sequencing project: providing services to taxonomists for standard genome sequencing and annotation.</title>
        <authorList>
            <consortium name="The Broad Institute Genomics Platform"/>
            <consortium name="The Broad Institute Genome Sequencing Center for Infectious Disease"/>
            <person name="Wu L."/>
            <person name="Ma J."/>
        </authorList>
    </citation>
    <scope>NUCLEOTIDE SEQUENCE [LARGE SCALE GENOMIC DNA]</scope>
    <source>
        <strain evidence="3">KCTC 33792</strain>
    </source>
</reference>
<dbReference type="InterPro" id="IPR025311">
    <property type="entry name" value="DUF4166"/>
</dbReference>
<proteinExistence type="predicted"/>
<evidence type="ECO:0000313" key="2">
    <source>
        <dbReference type="EMBL" id="MFD2706720.1"/>
    </source>
</evidence>
<dbReference type="Pfam" id="PF13761">
    <property type="entry name" value="DUF4166"/>
    <property type="match status" value="1"/>
</dbReference>
<gene>
    <name evidence="2" type="ORF">ACFSUB_14735</name>
</gene>
<accession>A0ABW5T3V2</accession>
<dbReference type="EMBL" id="JBHUML010000005">
    <property type="protein sequence ID" value="MFD2706720.1"/>
    <property type="molecule type" value="Genomic_DNA"/>
</dbReference>
<keyword evidence="3" id="KW-1185">Reference proteome</keyword>
<dbReference type="RefSeq" id="WP_380714020.1">
    <property type="nucleotide sequence ID" value="NZ_JBHUML010000005.1"/>
</dbReference>
<sequence>MTIYKRVLGDEFHRLHPALQRRYELLDGSRFEGQGVMRTIEGGPKWLLPLFALGARWKLLFPERGEHIPFTIRNTRRTGNDGQEEIYWERIFHFEKNKRFFHAVMSLDKKRNIIKDYLGEPPIVYSDLSFSVLRDGGLHITSEKQRLILGKMEIPIPRPFQGSASVTENFNEKHQVFEVKVVVENPLIGTLFSYEGEFTRVDIPQRWLL</sequence>